<evidence type="ECO:0000256" key="1">
    <source>
        <dbReference type="ARBA" id="ARBA00001966"/>
    </source>
</evidence>
<evidence type="ECO:0000256" key="5">
    <source>
        <dbReference type="ARBA" id="ARBA00023014"/>
    </source>
</evidence>
<evidence type="ECO:0000313" key="7">
    <source>
        <dbReference type="EMBL" id="RKG94106.1"/>
    </source>
</evidence>
<keyword evidence="3" id="KW-0479">Metal-binding</keyword>
<dbReference type="GO" id="GO:0051536">
    <property type="term" value="F:iron-sulfur cluster binding"/>
    <property type="evidence" value="ECO:0007669"/>
    <property type="project" value="UniProtKB-KW"/>
</dbReference>
<protein>
    <submittedName>
        <fullName evidence="7">Radical SAM protein</fullName>
    </submittedName>
</protein>
<evidence type="ECO:0000256" key="3">
    <source>
        <dbReference type="ARBA" id="ARBA00022723"/>
    </source>
</evidence>
<dbReference type="AlphaFoldDB" id="A0A3A8JGH7"/>
<dbReference type="SFLD" id="SFLDS00029">
    <property type="entry name" value="Radical_SAM"/>
    <property type="match status" value="1"/>
</dbReference>
<gene>
    <name evidence="7" type="ORF">D7V88_00330</name>
</gene>
<dbReference type="OrthoDB" id="9782387at2"/>
<keyword evidence="8" id="KW-1185">Reference proteome</keyword>
<keyword evidence="4" id="KW-0408">Iron</keyword>
<dbReference type="SFLD" id="SFLDG01067">
    <property type="entry name" value="SPASM/twitch_domain_containing"/>
    <property type="match status" value="1"/>
</dbReference>
<dbReference type="SUPFAM" id="SSF102114">
    <property type="entry name" value="Radical SAM enzymes"/>
    <property type="match status" value="1"/>
</dbReference>
<evidence type="ECO:0000256" key="4">
    <source>
        <dbReference type="ARBA" id="ARBA00023004"/>
    </source>
</evidence>
<dbReference type="InterPro" id="IPR013785">
    <property type="entry name" value="Aldolase_TIM"/>
</dbReference>
<sequence length="264" mass="29371">MRYELHDSRVLTWSLETHVTTHCNLRCVQCCPLSPHLPAWAVSPEALGEDLRKLARVLKPNVFKLTGGEPFLHPDLPAVLDQVRASGISEQVSITTNGFLAQSAPDAVYERLDRMTLSVYTSAPLPERSIARITERCERHGVHLSVKHIDAFQRITPDAPLDSDAAIQDVFAKCWLKHRCHLVYRGRFFTCTRPPHVATVLAAQHPHLPALAEADGLWLDSPELLSGLLAYLERDTPLATCQHCLGSSGPWEPHAQLPRPRAAT</sequence>
<dbReference type="PANTHER" id="PTHR11228">
    <property type="entry name" value="RADICAL SAM DOMAIN PROTEIN"/>
    <property type="match status" value="1"/>
</dbReference>
<dbReference type="InterPro" id="IPR058240">
    <property type="entry name" value="rSAM_sf"/>
</dbReference>
<dbReference type="Pfam" id="PF04055">
    <property type="entry name" value="Radical_SAM"/>
    <property type="match status" value="1"/>
</dbReference>
<comment type="caution">
    <text evidence="7">The sequence shown here is derived from an EMBL/GenBank/DDBJ whole genome shotgun (WGS) entry which is preliminary data.</text>
</comment>
<evidence type="ECO:0000256" key="2">
    <source>
        <dbReference type="ARBA" id="ARBA00022691"/>
    </source>
</evidence>
<evidence type="ECO:0000259" key="6">
    <source>
        <dbReference type="PROSITE" id="PS51918"/>
    </source>
</evidence>
<dbReference type="CDD" id="cd01335">
    <property type="entry name" value="Radical_SAM"/>
    <property type="match status" value="1"/>
</dbReference>
<dbReference type="EMBL" id="RAVZ01000002">
    <property type="protein sequence ID" value="RKG94106.1"/>
    <property type="molecule type" value="Genomic_DNA"/>
</dbReference>
<dbReference type="GO" id="GO:0046872">
    <property type="term" value="F:metal ion binding"/>
    <property type="evidence" value="ECO:0007669"/>
    <property type="project" value="UniProtKB-KW"/>
</dbReference>
<dbReference type="InterPro" id="IPR050377">
    <property type="entry name" value="Radical_SAM_PqqE_MftC-like"/>
</dbReference>
<dbReference type="InterPro" id="IPR007197">
    <property type="entry name" value="rSAM"/>
</dbReference>
<keyword evidence="2" id="KW-0949">S-adenosyl-L-methionine</keyword>
<dbReference type="PROSITE" id="PS51918">
    <property type="entry name" value="RADICAL_SAM"/>
    <property type="match status" value="1"/>
</dbReference>
<reference evidence="8" key="1">
    <citation type="submission" date="2018-09" db="EMBL/GenBank/DDBJ databases">
        <authorList>
            <person name="Livingstone P.G."/>
            <person name="Whitworth D.E."/>
        </authorList>
    </citation>
    <scope>NUCLEOTIDE SEQUENCE [LARGE SCALE GENOMIC DNA]</scope>
    <source>
        <strain evidence="8">CA054A</strain>
    </source>
</reference>
<comment type="cofactor">
    <cofactor evidence="1">
        <name>[4Fe-4S] cluster</name>
        <dbReference type="ChEBI" id="CHEBI:49883"/>
    </cofactor>
</comment>
<keyword evidence="5" id="KW-0411">Iron-sulfur</keyword>
<feature type="domain" description="Radical SAM core" evidence="6">
    <location>
        <begin position="7"/>
        <end position="232"/>
    </location>
</feature>
<name>A0A3A8JGH7_9BACT</name>
<accession>A0A3A8JGH7</accession>
<evidence type="ECO:0000313" key="8">
    <source>
        <dbReference type="Proteomes" id="UP000268094"/>
    </source>
</evidence>
<proteinExistence type="predicted"/>
<dbReference type="Gene3D" id="3.20.20.70">
    <property type="entry name" value="Aldolase class I"/>
    <property type="match status" value="1"/>
</dbReference>
<dbReference type="PANTHER" id="PTHR11228:SF7">
    <property type="entry name" value="PQQA PEPTIDE CYCLASE"/>
    <property type="match status" value="1"/>
</dbReference>
<dbReference type="Proteomes" id="UP000268094">
    <property type="component" value="Unassembled WGS sequence"/>
</dbReference>
<dbReference type="GO" id="GO:0003824">
    <property type="term" value="F:catalytic activity"/>
    <property type="evidence" value="ECO:0007669"/>
    <property type="project" value="InterPro"/>
</dbReference>
<organism evidence="7 8">
    <name type="scientific">Corallococcus terminator</name>
    <dbReference type="NCBI Taxonomy" id="2316733"/>
    <lineage>
        <taxon>Bacteria</taxon>
        <taxon>Pseudomonadati</taxon>
        <taxon>Myxococcota</taxon>
        <taxon>Myxococcia</taxon>
        <taxon>Myxococcales</taxon>
        <taxon>Cystobacterineae</taxon>
        <taxon>Myxococcaceae</taxon>
        <taxon>Corallococcus</taxon>
    </lineage>
</organism>